<dbReference type="OrthoDB" id="9779136at2"/>
<dbReference type="AlphaFoldDB" id="A0A0U9HNG6"/>
<dbReference type="InterPro" id="IPR052156">
    <property type="entry name" value="BCAA_Transport_ATP-bd_LivF"/>
</dbReference>
<dbReference type="InterPro" id="IPR017871">
    <property type="entry name" value="ABC_transporter-like_CS"/>
</dbReference>
<evidence type="ECO:0000313" key="8">
    <source>
        <dbReference type="Proteomes" id="UP000062160"/>
    </source>
</evidence>
<feature type="domain" description="ABC transporter" evidence="6">
    <location>
        <begin position="2"/>
        <end position="233"/>
    </location>
</feature>
<dbReference type="Gene3D" id="3.40.50.300">
    <property type="entry name" value="P-loop containing nucleotide triphosphate hydrolases"/>
    <property type="match status" value="1"/>
</dbReference>
<dbReference type="InterPro" id="IPR003439">
    <property type="entry name" value="ABC_transporter-like_ATP-bd"/>
</dbReference>
<sequence>MLKVENLSAAYGAIKAVSNVSIEVKPKEIVAILGANGAGKTTLLKCICSAMRKSEGSILFEGKKTPDKPYDVVKLGITLVPEGRLIFTNLTVYENLMAGAYLCKDKNEVKENLEKVYALFPILKERKNQYGGYLSGGEQQMLAIGRALMIRPKLIMLDEPSLGLAPIIVSQIFQIIQSLQSTGTSILLVEQNAYKALAISNRAYIMNVGKIVKEGTPEELLKDSALLEAYLGT</sequence>
<comment type="similarity">
    <text evidence="1">Belongs to the ABC transporter superfamily.</text>
</comment>
<evidence type="ECO:0000256" key="2">
    <source>
        <dbReference type="ARBA" id="ARBA00022448"/>
    </source>
</evidence>
<accession>A0A0U9HNG6</accession>
<keyword evidence="4 7" id="KW-0067">ATP-binding</keyword>
<dbReference type="PANTHER" id="PTHR43820">
    <property type="entry name" value="HIGH-AFFINITY BRANCHED-CHAIN AMINO ACID TRANSPORT ATP-BINDING PROTEIN LIVF"/>
    <property type="match status" value="1"/>
</dbReference>
<organism evidence="7">
    <name type="scientific">Tepidanaerobacter syntrophicus</name>
    <dbReference type="NCBI Taxonomy" id="224999"/>
    <lineage>
        <taxon>Bacteria</taxon>
        <taxon>Bacillati</taxon>
        <taxon>Bacillota</taxon>
        <taxon>Clostridia</taxon>
        <taxon>Thermosediminibacterales</taxon>
        <taxon>Tepidanaerobacteraceae</taxon>
        <taxon>Tepidanaerobacter</taxon>
    </lineage>
</organism>
<dbReference type="GO" id="GO:0005524">
    <property type="term" value="F:ATP binding"/>
    <property type="evidence" value="ECO:0007669"/>
    <property type="project" value="UniProtKB-KW"/>
</dbReference>
<dbReference type="RefSeq" id="WP_059033543.1">
    <property type="nucleotide sequence ID" value="NZ_DF977003.1"/>
</dbReference>
<dbReference type="GO" id="GO:0015807">
    <property type="term" value="P:L-amino acid transport"/>
    <property type="evidence" value="ECO:0007669"/>
    <property type="project" value="TreeGrafter"/>
</dbReference>
<evidence type="ECO:0000256" key="1">
    <source>
        <dbReference type="ARBA" id="ARBA00005417"/>
    </source>
</evidence>
<dbReference type="PROSITE" id="PS50893">
    <property type="entry name" value="ABC_TRANSPORTER_2"/>
    <property type="match status" value="1"/>
</dbReference>
<dbReference type="Pfam" id="PF00005">
    <property type="entry name" value="ABC_tran"/>
    <property type="match status" value="1"/>
</dbReference>
<reference evidence="7" key="1">
    <citation type="journal article" date="2016" name="Genome Announc.">
        <title>Draft Genome Sequence of the Syntrophic Lactate-Degrading Bacterium Tepidanaerobacter syntrophicus JLT.</title>
        <authorList>
            <person name="Matsuura N."/>
            <person name="Ohashi A."/>
            <person name="Tourlousse D.M."/>
            <person name="Sekiguchi Y."/>
        </authorList>
    </citation>
    <scope>NUCLEOTIDE SEQUENCE [LARGE SCALE GENOMIC DNA]</scope>
    <source>
        <strain evidence="7">JL</strain>
    </source>
</reference>
<dbReference type="SUPFAM" id="SSF52540">
    <property type="entry name" value="P-loop containing nucleoside triphosphate hydrolases"/>
    <property type="match status" value="1"/>
</dbReference>
<dbReference type="Proteomes" id="UP000062160">
    <property type="component" value="Unassembled WGS sequence"/>
</dbReference>
<keyword evidence="2" id="KW-0813">Transport</keyword>
<evidence type="ECO:0000256" key="5">
    <source>
        <dbReference type="ARBA" id="ARBA00022970"/>
    </source>
</evidence>
<proteinExistence type="inferred from homology"/>
<name>A0A0U9HNG6_9FIRM</name>
<keyword evidence="5" id="KW-0029">Amino-acid transport</keyword>
<dbReference type="GO" id="GO:0016887">
    <property type="term" value="F:ATP hydrolysis activity"/>
    <property type="evidence" value="ECO:0007669"/>
    <property type="project" value="InterPro"/>
</dbReference>
<evidence type="ECO:0000256" key="4">
    <source>
        <dbReference type="ARBA" id="ARBA00022840"/>
    </source>
</evidence>
<protein>
    <submittedName>
        <fullName evidence="7">Branched-chain amino acid transport system ATP-binding protein</fullName>
    </submittedName>
</protein>
<dbReference type="InterPro" id="IPR027417">
    <property type="entry name" value="P-loop_NTPase"/>
</dbReference>
<keyword evidence="3" id="KW-0547">Nucleotide-binding</keyword>
<dbReference type="SMART" id="SM00382">
    <property type="entry name" value="AAA"/>
    <property type="match status" value="1"/>
</dbReference>
<dbReference type="STRING" id="224999.GCA_001485475_01943"/>
<keyword evidence="8" id="KW-1185">Reference proteome</keyword>
<dbReference type="CDD" id="cd03224">
    <property type="entry name" value="ABC_TM1139_LivF_branched"/>
    <property type="match status" value="1"/>
</dbReference>
<dbReference type="PANTHER" id="PTHR43820:SF4">
    <property type="entry name" value="HIGH-AFFINITY BRANCHED-CHAIN AMINO ACID TRANSPORT ATP-BINDING PROTEIN LIVF"/>
    <property type="match status" value="1"/>
</dbReference>
<evidence type="ECO:0000259" key="6">
    <source>
        <dbReference type="PROSITE" id="PS50893"/>
    </source>
</evidence>
<evidence type="ECO:0000256" key="3">
    <source>
        <dbReference type="ARBA" id="ARBA00022741"/>
    </source>
</evidence>
<dbReference type="GO" id="GO:0015658">
    <property type="term" value="F:branched-chain amino acid transmembrane transporter activity"/>
    <property type="evidence" value="ECO:0007669"/>
    <property type="project" value="TreeGrafter"/>
</dbReference>
<dbReference type="InterPro" id="IPR003593">
    <property type="entry name" value="AAA+_ATPase"/>
</dbReference>
<dbReference type="PROSITE" id="PS00211">
    <property type="entry name" value="ABC_TRANSPORTER_1"/>
    <property type="match status" value="1"/>
</dbReference>
<dbReference type="EMBL" id="DF977003">
    <property type="protein sequence ID" value="GAQ25907.1"/>
    <property type="molecule type" value="Genomic_DNA"/>
</dbReference>
<evidence type="ECO:0000313" key="7">
    <source>
        <dbReference type="EMBL" id="GAQ25907.1"/>
    </source>
</evidence>
<gene>
    <name evidence="7" type="ORF">TSYNT_9157</name>
</gene>